<reference evidence="4 5" key="1">
    <citation type="submission" date="2014-09" db="EMBL/GenBank/DDBJ databases">
        <title>Sporocytophaga myxococcoides PG-01 genome sequencing.</title>
        <authorList>
            <person name="Liu L."/>
            <person name="Gao P.J."/>
            <person name="Chen G.J."/>
            <person name="Wang L.S."/>
        </authorList>
    </citation>
    <scope>NUCLEOTIDE SEQUENCE [LARGE SCALE GENOMIC DNA]</scope>
    <source>
        <strain evidence="4 5">PG-01</strain>
    </source>
</reference>
<accession>A0A098LD56</accession>
<proteinExistence type="predicted"/>
<dbReference type="Pfam" id="PF13598">
    <property type="entry name" value="DUF4139"/>
    <property type="match status" value="1"/>
</dbReference>
<dbReference type="PANTHER" id="PTHR31005">
    <property type="entry name" value="DUF4139 DOMAIN-CONTAINING PROTEIN"/>
    <property type="match status" value="1"/>
</dbReference>
<dbReference type="InterPro" id="IPR037291">
    <property type="entry name" value="DUF4139"/>
</dbReference>
<dbReference type="InterPro" id="IPR011935">
    <property type="entry name" value="CHP02231"/>
</dbReference>
<comment type="caution">
    <text evidence="4">The sequence shown here is derived from an EMBL/GenBank/DDBJ whole genome shotgun (WGS) entry which is preliminary data.</text>
</comment>
<evidence type="ECO:0008006" key="6">
    <source>
        <dbReference type="Google" id="ProtNLM"/>
    </source>
</evidence>
<dbReference type="AlphaFoldDB" id="A0A098LD56"/>
<dbReference type="OrthoDB" id="634585at2"/>
<evidence type="ECO:0000313" key="5">
    <source>
        <dbReference type="Proteomes" id="UP000030185"/>
    </source>
</evidence>
<organism evidence="4 5">
    <name type="scientific">Sporocytophaga myxococcoides</name>
    <dbReference type="NCBI Taxonomy" id="153721"/>
    <lineage>
        <taxon>Bacteria</taxon>
        <taxon>Pseudomonadati</taxon>
        <taxon>Bacteroidota</taxon>
        <taxon>Cytophagia</taxon>
        <taxon>Cytophagales</taxon>
        <taxon>Cytophagaceae</taxon>
        <taxon>Sporocytophaga</taxon>
    </lineage>
</organism>
<dbReference type="RefSeq" id="WP_045460744.1">
    <property type="nucleotide sequence ID" value="NZ_BBLT01000002.1"/>
</dbReference>
<gene>
    <name evidence="4" type="ORF">MYP_1570</name>
</gene>
<evidence type="ECO:0000259" key="2">
    <source>
        <dbReference type="Pfam" id="PF13598"/>
    </source>
</evidence>
<dbReference type="InterPro" id="IPR025554">
    <property type="entry name" value="DUF4140"/>
</dbReference>
<evidence type="ECO:0000313" key="4">
    <source>
        <dbReference type="EMBL" id="GAL84342.1"/>
    </source>
</evidence>
<dbReference type="Proteomes" id="UP000030185">
    <property type="component" value="Unassembled WGS sequence"/>
</dbReference>
<keyword evidence="5" id="KW-1185">Reference proteome</keyword>
<feature type="domain" description="DUF4140" evidence="3">
    <location>
        <begin position="30"/>
        <end position="126"/>
    </location>
</feature>
<evidence type="ECO:0000256" key="1">
    <source>
        <dbReference type="SAM" id="Coils"/>
    </source>
</evidence>
<feature type="coiled-coil region" evidence="1">
    <location>
        <begin position="157"/>
        <end position="191"/>
    </location>
</feature>
<dbReference type="Pfam" id="PF13600">
    <property type="entry name" value="DUF4140"/>
    <property type="match status" value="1"/>
</dbReference>
<dbReference type="EMBL" id="BBLT01000002">
    <property type="protein sequence ID" value="GAL84342.1"/>
    <property type="molecule type" value="Genomic_DNA"/>
</dbReference>
<feature type="domain" description="DUF4139" evidence="2">
    <location>
        <begin position="214"/>
        <end position="517"/>
    </location>
</feature>
<dbReference type="PANTHER" id="PTHR31005:SF8">
    <property type="entry name" value="DUF4139 DOMAIN-CONTAINING PROTEIN"/>
    <property type="match status" value="1"/>
</dbReference>
<sequence length="535" mass="60761">MRSFFLLFLLFFSFKIQGQKIIDNSEIKEVSVFSQGAEISRTFSIQLNPGKTEMIITGLSSNIDPASLHISSTPMVKIVSVSSRTDFSNEWKQTEELGKLNDSIEKINTKIEYKILQHDALEEERKSLLANSKRIGNAQGLSVTELDNALTYTRKKLDEINNLLLQREDEKQQLNKKLQKLIKRQKQILSADSAASAHIYLLAESSIQQKVTFTLNYYVKSCGWSPIFSVFYKNIQEPLKLEYKANILNNSGENWNSSKISLHAGNPSRSLTAPILETWVLSYHQKKRTGKNYGYYESGNEGSLSKKQIKKGATEEQEIELEEGEMIFNIEGEHTIPSSTREYLADIKQTILEASYLFQSVPKIDAKAYLIARIKDWEGLKLIEGEVNVYQNGTYTGKTYLDPLAAGDSLELSLGPDPAIQISRVKKKDFSTRKLIGLQLVESFSYEIDVRNLNSKPVQIEIFDQIPIAQQEEIQISLEEKDGASYIKENGKLTWKLDIPASMTSKIKLGYSVKFPRDKVVIIKRTGRVVCPRFH</sequence>
<name>A0A098LD56_9BACT</name>
<dbReference type="eggNOG" id="COG5316">
    <property type="taxonomic scope" value="Bacteria"/>
</dbReference>
<protein>
    <recommendedName>
        <fullName evidence="6">Mucoidy inhibitor MuiA family protein</fullName>
    </recommendedName>
</protein>
<dbReference type="NCBIfam" id="TIGR02231">
    <property type="entry name" value="mucoidy inhibitor MuiA family protein"/>
    <property type="match status" value="1"/>
</dbReference>
<keyword evidence="1" id="KW-0175">Coiled coil</keyword>
<evidence type="ECO:0000259" key="3">
    <source>
        <dbReference type="Pfam" id="PF13600"/>
    </source>
</evidence>